<sequence length="78" mass="8899">MTENHVTYRGSMKDTNIIQLPAEWQGKVDLETISIQLTPIGGYQELFVEKLEWAQRVIVKTASASKIHCYYTINATLL</sequence>
<evidence type="ECO:0000313" key="1">
    <source>
        <dbReference type="EMBL" id="AIR93404.1"/>
    </source>
</evidence>
<evidence type="ECO:0000313" key="2">
    <source>
        <dbReference type="Proteomes" id="UP000207741"/>
    </source>
</evidence>
<protein>
    <submittedName>
        <fullName evidence="1">Uncharacterized protein</fullName>
    </submittedName>
</protein>
<dbReference type="RefSeq" id="YP_009213530.1">
    <property type="nucleotide sequence ID" value="NC_028955.1"/>
</dbReference>
<keyword evidence="2" id="KW-1185">Reference proteome</keyword>
<dbReference type="KEGG" id="vg:26640074"/>
<name>A0A0K0KWC5_9CAUD</name>
<accession>A0A0K0KWC5</accession>
<proteinExistence type="predicted"/>
<reference evidence="2" key="1">
    <citation type="submission" date="2014-08" db="EMBL/GenBank/DDBJ databases">
        <authorList>
            <person name="Edwards T."/>
        </authorList>
    </citation>
    <scope>NUCLEOTIDE SEQUENCE [LARGE SCALE GENOMIC DNA]</scope>
</reference>
<dbReference type="EMBL" id="KM359505">
    <property type="protein sequence ID" value="AIR93404.1"/>
    <property type="molecule type" value="Genomic_DNA"/>
</dbReference>
<dbReference type="Proteomes" id="UP000207741">
    <property type="component" value="Segment"/>
</dbReference>
<organism evidence="1 2">
    <name type="scientific">Prochlorococcus phage P-TIM68</name>
    <dbReference type="NCBI Taxonomy" id="1542477"/>
    <lineage>
        <taxon>Viruses</taxon>
        <taxon>Duplodnaviria</taxon>
        <taxon>Heunggongvirae</taxon>
        <taxon>Uroviricota</taxon>
        <taxon>Caudoviricetes</taxon>
        <taxon>Pantevenvirales</taxon>
        <taxon>Kyanoviridae</taxon>
        <taxon>Haifavirus</taxon>
        <taxon>Haifavirus tim68</taxon>
    </lineage>
</organism>
<dbReference type="GeneID" id="26640074"/>